<keyword evidence="2" id="KW-1185">Reference proteome</keyword>
<organism evidence="1 2">
    <name type="scientific">Musa troglodytarum</name>
    <name type="common">fe'i banana</name>
    <dbReference type="NCBI Taxonomy" id="320322"/>
    <lineage>
        <taxon>Eukaryota</taxon>
        <taxon>Viridiplantae</taxon>
        <taxon>Streptophyta</taxon>
        <taxon>Embryophyta</taxon>
        <taxon>Tracheophyta</taxon>
        <taxon>Spermatophyta</taxon>
        <taxon>Magnoliopsida</taxon>
        <taxon>Liliopsida</taxon>
        <taxon>Zingiberales</taxon>
        <taxon>Musaceae</taxon>
        <taxon>Musa</taxon>
    </lineage>
</organism>
<name>A0A9E7E831_9LILI</name>
<dbReference type="EMBL" id="CP097502">
    <property type="protein sequence ID" value="URD72234.1"/>
    <property type="molecule type" value="Genomic_DNA"/>
</dbReference>
<sequence length="115" mass="13274">MAAPPPWMVSLRYIFEYFPAGSTNIYICCSSEMEYPNEVLTLSLDRRISKTFEIDICRQRQEVLGMYLGMKHRKRHIDWSTHNREGAPCKQTISLQWQAEDACGEASEPFSPPAN</sequence>
<dbReference type="Proteomes" id="UP001055439">
    <property type="component" value="Chromosome 1"/>
</dbReference>
<evidence type="ECO:0000313" key="1">
    <source>
        <dbReference type="EMBL" id="URD72234.1"/>
    </source>
</evidence>
<protein>
    <submittedName>
        <fullName evidence="1">Uncharacterized protein</fullName>
    </submittedName>
</protein>
<evidence type="ECO:0000313" key="2">
    <source>
        <dbReference type="Proteomes" id="UP001055439"/>
    </source>
</evidence>
<reference evidence="1" key="1">
    <citation type="submission" date="2022-05" db="EMBL/GenBank/DDBJ databases">
        <title>The Musa troglodytarum L. genome provides insights into the mechanism of non-climacteric behaviour and enrichment of carotenoids.</title>
        <authorList>
            <person name="Wang J."/>
        </authorList>
    </citation>
    <scope>NUCLEOTIDE SEQUENCE</scope>
    <source>
        <tissue evidence="1">Leaf</tissue>
    </source>
</reference>
<dbReference type="AlphaFoldDB" id="A0A9E7E831"/>
<accession>A0A9E7E831</accession>
<proteinExistence type="predicted"/>
<gene>
    <name evidence="1" type="ORF">MUK42_36962</name>
</gene>